<dbReference type="SUPFAM" id="SSF56112">
    <property type="entry name" value="Protein kinase-like (PK-like)"/>
    <property type="match status" value="1"/>
</dbReference>
<comment type="caution">
    <text evidence="8">The sequence shown here is derived from an EMBL/GenBank/DDBJ whole genome shotgun (WGS) entry which is preliminary data.</text>
</comment>
<evidence type="ECO:0000256" key="1">
    <source>
        <dbReference type="ARBA" id="ARBA00022679"/>
    </source>
</evidence>
<evidence type="ECO:0000313" key="8">
    <source>
        <dbReference type="EMBL" id="CAA2991625.1"/>
    </source>
</evidence>
<comment type="similarity">
    <text evidence="6">Belongs to the protein kinase superfamily.</text>
</comment>
<name>A0A8S0SHA4_OLEEU</name>
<dbReference type="InterPro" id="IPR011009">
    <property type="entry name" value="Kinase-like_dom_sf"/>
</dbReference>
<dbReference type="PROSITE" id="PS00107">
    <property type="entry name" value="PROTEIN_KINASE_ATP"/>
    <property type="match status" value="1"/>
</dbReference>
<keyword evidence="9" id="KW-1185">Reference proteome</keyword>
<dbReference type="PANTHER" id="PTHR48011:SF86">
    <property type="entry name" value="MITOGEN-ACTIVATED PROTEIN KINASE 4-LIKE"/>
    <property type="match status" value="1"/>
</dbReference>
<keyword evidence="3 8" id="KW-0418">Kinase</keyword>
<feature type="binding site" evidence="5">
    <location>
        <position position="48"/>
    </location>
    <ligand>
        <name>ATP</name>
        <dbReference type="ChEBI" id="CHEBI:30616"/>
    </ligand>
</feature>
<proteinExistence type="inferred from homology"/>
<gene>
    <name evidence="8" type="ORF">OLEA9_A065736</name>
</gene>
<dbReference type="GO" id="GO:0004674">
    <property type="term" value="F:protein serine/threonine kinase activity"/>
    <property type="evidence" value="ECO:0007669"/>
    <property type="project" value="UniProtKB-KW"/>
</dbReference>
<keyword evidence="6" id="KW-0723">Serine/threonine-protein kinase</keyword>
<keyword evidence="2 5" id="KW-0547">Nucleotide-binding</keyword>
<dbReference type="InterPro" id="IPR052751">
    <property type="entry name" value="Plant_MAPKKK"/>
</dbReference>
<dbReference type="InterPro" id="IPR000719">
    <property type="entry name" value="Prot_kinase_dom"/>
</dbReference>
<keyword evidence="1" id="KW-0808">Transferase</keyword>
<dbReference type="EMBL" id="CACTIH010005426">
    <property type="protein sequence ID" value="CAA2991625.1"/>
    <property type="molecule type" value="Genomic_DNA"/>
</dbReference>
<dbReference type="PROSITE" id="PS00108">
    <property type="entry name" value="PROTEIN_KINASE_ST"/>
    <property type="match status" value="1"/>
</dbReference>
<keyword evidence="4 5" id="KW-0067">ATP-binding</keyword>
<dbReference type="GO" id="GO:0005524">
    <property type="term" value="F:ATP binding"/>
    <property type="evidence" value="ECO:0007669"/>
    <property type="project" value="UniProtKB-UniRule"/>
</dbReference>
<evidence type="ECO:0000256" key="4">
    <source>
        <dbReference type="ARBA" id="ARBA00022840"/>
    </source>
</evidence>
<sequence>MYSFSISYQKMGDKWKKTKFLGAGSYGTIYLASKVDSPLSDSIRVAVKSASCEDSTSLKEEGRILYELRGCREIVQCFGEDISFENNEGVYSLLLEYASGGSLNNLIDKYEGNMPESLVACYSYMLLKGLSHVHEEGFVHCDLKPTNILVFPSQDGTEVHNLKIADFGAAKKIGEEEILTPGTDSFHRGTIFYASPESIASGLHIPASDIWSLGCIIVEMIVGKPLWTGRRKDLIKKICFGDIKIPEKISGITRHFLKMCLAKEHQKRWTANMLLDHPFIVKNLAALPPNFNDRVMLSLTNPFGRGTWVSTYDLFSTQSEPEEPADLGLVWNSLISC</sequence>
<dbReference type="Pfam" id="PF00069">
    <property type="entry name" value="Pkinase"/>
    <property type="match status" value="1"/>
</dbReference>
<dbReference type="PANTHER" id="PTHR48011">
    <property type="entry name" value="CCR4-NOT TRANSCRIPTIONAL COMPLEX SUBUNIT CAF120-RELATED"/>
    <property type="match status" value="1"/>
</dbReference>
<feature type="domain" description="Protein kinase" evidence="7">
    <location>
        <begin position="15"/>
        <end position="280"/>
    </location>
</feature>
<dbReference type="AlphaFoldDB" id="A0A8S0SHA4"/>
<dbReference type="Proteomes" id="UP000594638">
    <property type="component" value="Unassembled WGS sequence"/>
</dbReference>
<dbReference type="InterPro" id="IPR008271">
    <property type="entry name" value="Ser/Thr_kinase_AS"/>
</dbReference>
<evidence type="ECO:0000256" key="5">
    <source>
        <dbReference type="PROSITE-ProRule" id="PRU10141"/>
    </source>
</evidence>
<dbReference type="Gene3D" id="1.10.510.10">
    <property type="entry name" value="Transferase(Phosphotransferase) domain 1"/>
    <property type="match status" value="1"/>
</dbReference>
<reference evidence="8 9" key="1">
    <citation type="submission" date="2019-12" db="EMBL/GenBank/DDBJ databases">
        <authorList>
            <person name="Alioto T."/>
            <person name="Alioto T."/>
            <person name="Gomez Garrido J."/>
        </authorList>
    </citation>
    <scope>NUCLEOTIDE SEQUENCE [LARGE SCALE GENOMIC DNA]</scope>
</reference>
<evidence type="ECO:0000313" key="9">
    <source>
        <dbReference type="Proteomes" id="UP000594638"/>
    </source>
</evidence>
<organism evidence="8 9">
    <name type="scientific">Olea europaea subsp. europaea</name>
    <dbReference type="NCBI Taxonomy" id="158383"/>
    <lineage>
        <taxon>Eukaryota</taxon>
        <taxon>Viridiplantae</taxon>
        <taxon>Streptophyta</taxon>
        <taxon>Embryophyta</taxon>
        <taxon>Tracheophyta</taxon>
        <taxon>Spermatophyta</taxon>
        <taxon>Magnoliopsida</taxon>
        <taxon>eudicotyledons</taxon>
        <taxon>Gunneridae</taxon>
        <taxon>Pentapetalae</taxon>
        <taxon>asterids</taxon>
        <taxon>lamiids</taxon>
        <taxon>Lamiales</taxon>
        <taxon>Oleaceae</taxon>
        <taxon>Oleeae</taxon>
        <taxon>Olea</taxon>
    </lineage>
</organism>
<evidence type="ECO:0000256" key="6">
    <source>
        <dbReference type="RuleBase" id="RU000304"/>
    </source>
</evidence>
<dbReference type="Gramene" id="OE9A065736T1">
    <property type="protein sequence ID" value="OE9A065736C1"/>
    <property type="gene ID" value="OE9A065736"/>
</dbReference>
<dbReference type="SMART" id="SM00220">
    <property type="entry name" value="S_TKc"/>
    <property type="match status" value="1"/>
</dbReference>
<evidence type="ECO:0000256" key="2">
    <source>
        <dbReference type="ARBA" id="ARBA00022741"/>
    </source>
</evidence>
<evidence type="ECO:0000256" key="3">
    <source>
        <dbReference type="ARBA" id="ARBA00022777"/>
    </source>
</evidence>
<dbReference type="GO" id="GO:0007165">
    <property type="term" value="P:signal transduction"/>
    <property type="evidence" value="ECO:0007669"/>
    <property type="project" value="TreeGrafter"/>
</dbReference>
<accession>A0A8S0SHA4</accession>
<dbReference type="PROSITE" id="PS50011">
    <property type="entry name" value="PROTEIN_KINASE_DOM"/>
    <property type="match status" value="1"/>
</dbReference>
<dbReference type="InterPro" id="IPR017441">
    <property type="entry name" value="Protein_kinase_ATP_BS"/>
</dbReference>
<dbReference type="OrthoDB" id="1300748at2759"/>
<protein>
    <submittedName>
        <fullName evidence="8">Mitogen-activated kinase kinase kinase NPK1-like</fullName>
    </submittedName>
</protein>
<evidence type="ECO:0000259" key="7">
    <source>
        <dbReference type="PROSITE" id="PS50011"/>
    </source>
</evidence>